<accession>I4C988</accession>
<proteinExistence type="predicted"/>
<organism evidence="1 2">
    <name type="scientific">Desulfomonile tiedjei (strain ATCC 49306 / DSM 6799 / DCB-1)</name>
    <dbReference type="NCBI Taxonomy" id="706587"/>
    <lineage>
        <taxon>Bacteria</taxon>
        <taxon>Pseudomonadati</taxon>
        <taxon>Thermodesulfobacteriota</taxon>
        <taxon>Desulfomonilia</taxon>
        <taxon>Desulfomonilales</taxon>
        <taxon>Desulfomonilaceae</taxon>
        <taxon>Desulfomonile</taxon>
    </lineage>
</organism>
<dbReference type="Proteomes" id="UP000006055">
    <property type="component" value="Chromosome"/>
</dbReference>
<reference evidence="2" key="1">
    <citation type="submission" date="2012-06" db="EMBL/GenBank/DDBJ databases">
        <title>Complete sequence of chromosome of Desulfomonile tiedjei DSM 6799.</title>
        <authorList>
            <person name="Lucas S."/>
            <person name="Copeland A."/>
            <person name="Lapidus A."/>
            <person name="Glavina del Rio T."/>
            <person name="Dalin E."/>
            <person name="Tice H."/>
            <person name="Bruce D."/>
            <person name="Goodwin L."/>
            <person name="Pitluck S."/>
            <person name="Peters L."/>
            <person name="Ovchinnikova G."/>
            <person name="Zeytun A."/>
            <person name="Lu M."/>
            <person name="Kyrpides N."/>
            <person name="Mavromatis K."/>
            <person name="Ivanova N."/>
            <person name="Brettin T."/>
            <person name="Detter J.C."/>
            <person name="Han C."/>
            <person name="Larimer F."/>
            <person name="Land M."/>
            <person name="Hauser L."/>
            <person name="Markowitz V."/>
            <person name="Cheng J.-F."/>
            <person name="Hugenholtz P."/>
            <person name="Woyke T."/>
            <person name="Wu D."/>
            <person name="Spring S."/>
            <person name="Schroeder M."/>
            <person name="Brambilla E."/>
            <person name="Klenk H.-P."/>
            <person name="Eisen J.A."/>
        </authorList>
    </citation>
    <scope>NUCLEOTIDE SEQUENCE [LARGE SCALE GENOMIC DNA]</scope>
    <source>
        <strain evidence="2">ATCC 49306 / DSM 6799 / DCB-1</strain>
    </source>
</reference>
<protein>
    <submittedName>
        <fullName evidence="1">Uncharacterized protein</fullName>
    </submittedName>
</protein>
<keyword evidence="2" id="KW-1185">Reference proteome</keyword>
<evidence type="ECO:0000313" key="1">
    <source>
        <dbReference type="EMBL" id="AFM26129.1"/>
    </source>
</evidence>
<name>I4C988_DESTA</name>
<dbReference type="HOGENOM" id="CLU_1710346_0_0_7"/>
<dbReference type="AlphaFoldDB" id="I4C988"/>
<dbReference type="EMBL" id="CP003360">
    <property type="protein sequence ID" value="AFM26129.1"/>
    <property type="molecule type" value="Genomic_DNA"/>
</dbReference>
<dbReference type="KEGG" id="dti:Desti_3478"/>
<gene>
    <name evidence="1" type="ordered locus">Desti_3478</name>
</gene>
<sequence length="153" mass="18435">MDKDRLAKLEVILTSDEKWKRYVQEHESTSRAYEELVNYDSLYMNCKRGAWPRNWTIKLTKVEGDTLRLEIDSLCDGMDLHHTFDCDDLAEVGEILRDYDPIDDIWLPDIPQKERTWERRKEVIRQKFRSFVRDYLKSSRRSMLLPSITEDEM</sequence>
<evidence type="ECO:0000313" key="2">
    <source>
        <dbReference type="Proteomes" id="UP000006055"/>
    </source>
</evidence>
<dbReference type="RefSeq" id="WP_014811262.1">
    <property type="nucleotide sequence ID" value="NC_018025.1"/>
</dbReference>